<dbReference type="InterPro" id="IPR036390">
    <property type="entry name" value="WH_DNA-bd_sf"/>
</dbReference>
<dbReference type="PRINTS" id="PR00778">
    <property type="entry name" value="HTHARSR"/>
</dbReference>
<dbReference type="InterPro" id="IPR036388">
    <property type="entry name" value="WH-like_DNA-bd_sf"/>
</dbReference>
<evidence type="ECO:0000256" key="1">
    <source>
        <dbReference type="ARBA" id="ARBA00023125"/>
    </source>
</evidence>
<dbReference type="SUPFAM" id="SSF46785">
    <property type="entry name" value="Winged helix' DNA-binding domain"/>
    <property type="match status" value="1"/>
</dbReference>
<accession>A0A0E4HCL4</accession>
<dbReference type="RefSeq" id="WP_020428420.1">
    <property type="nucleotide sequence ID" value="NZ_AGBD01000627.1"/>
</dbReference>
<dbReference type="InterPro" id="IPR011991">
    <property type="entry name" value="ArsR-like_HTH"/>
</dbReference>
<dbReference type="KEGG" id="pri:PRIO_4408"/>
<dbReference type="PATRIC" id="fig|1073571.4.peg.4725"/>
<name>A0A0E4HCL4_9BACL</name>
<dbReference type="SMART" id="SM00418">
    <property type="entry name" value="HTH_ARSR"/>
    <property type="match status" value="1"/>
</dbReference>
<dbReference type="HOGENOM" id="CLU_097806_0_3_9"/>
<dbReference type="STRING" id="483937.AMQ84_05995"/>
<dbReference type="InterPro" id="IPR001845">
    <property type="entry name" value="HTH_ArsR_DNA-bd_dom"/>
</dbReference>
<protein>
    <recommendedName>
        <fullName evidence="2">HTH arsR-type domain-containing protein</fullName>
    </recommendedName>
</protein>
<dbReference type="PROSITE" id="PS50987">
    <property type="entry name" value="HTH_ARSR_2"/>
    <property type="match status" value="1"/>
</dbReference>
<dbReference type="EMBL" id="LN831776">
    <property type="protein sequence ID" value="CQR56810.1"/>
    <property type="molecule type" value="Genomic_DNA"/>
</dbReference>
<gene>
    <name evidence="3" type="ORF">PRIO_4408</name>
</gene>
<dbReference type="Pfam" id="PF01022">
    <property type="entry name" value="HTH_5"/>
    <property type="match status" value="1"/>
</dbReference>
<proteinExistence type="predicted"/>
<dbReference type="GO" id="GO:0003700">
    <property type="term" value="F:DNA-binding transcription factor activity"/>
    <property type="evidence" value="ECO:0007669"/>
    <property type="project" value="InterPro"/>
</dbReference>
<dbReference type="Gene3D" id="1.10.10.10">
    <property type="entry name" value="Winged helix-like DNA-binding domain superfamily/Winged helix DNA-binding domain"/>
    <property type="match status" value="1"/>
</dbReference>
<dbReference type="GO" id="GO:0003677">
    <property type="term" value="F:DNA binding"/>
    <property type="evidence" value="ECO:0007669"/>
    <property type="project" value="UniProtKB-KW"/>
</dbReference>
<reference evidence="4" key="1">
    <citation type="submission" date="2015-03" db="EMBL/GenBank/DDBJ databases">
        <authorList>
            <person name="Wibberg D."/>
        </authorList>
    </citation>
    <scope>NUCLEOTIDE SEQUENCE [LARGE SCALE GENOMIC DNA]</scope>
</reference>
<dbReference type="PANTHER" id="PTHR38600">
    <property type="entry name" value="TRANSCRIPTIONAL REGULATORY PROTEIN"/>
    <property type="match status" value="1"/>
</dbReference>
<dbReference type="Proteomes" id="UP000033163">
    <property type="component" value="Chromosome I"/>
</dbReference>
<dbReference type="PANTHER" id="PTHR38600:SF2">
    <property type="entry name" value="SLL0088 PROTEIN"/>
    <property type="match status" value="1"/>
</dbReference>
<dbReference type="CDD" id="cd00090">
    <property type="entry name" value="HTH_ARSR"/>
    <property type="match status" value="1"/>
</dbReference>
<dbReference type="AlphaFoldDB" id="A0A0E4HCL4"/>
<sequence>MSAPALKHDVFQAIADPTRRTVLQLLARNDMPIVAISENFALSRTAINKHLHILSDAGLVSSRRVGRETRYRLQPERLIELKDWLAFFETYWDDRLSLLKEFVESAPDPQ</sequence>
<organism evidence="3 4">
    <name type="scientific">Paenibacillus riograndensis SBR5</name>
    <dbReference type="NCBI Taxonomy" id="1073571"/>
    <lineage>
        <taxon>Bacteria</taxon>
        <taxon>Bacillati</taxon>
        <taxon>Bacillota</taxon>
        <taxon>Bacilli</taxon>
        <taxon>Bacillales</taxon>
        <taxon>Paenibacillaceae</taxon>
        <taxon>Paenibacillus</taxon>
        <taxon>Paenibacillus sonchi group</taxon>
    </lineage>
</organism>
<evidence type="ECO:0000313" key="3">
    <source>
        <dbReference type="EMBL" id="CQR56810.1"/>
    </source>
</evidence>
<evidence type="ECO:0000313" key="4">
    <source>
        <dbReference type="Proteomes" id="UP000033163"/>
    </source>
</evidence>
<evidence type="ECO:0000259" key="2">
    <source>
        <dbReference type="PROSITE" id="PS50987"/>
    </source>
</evidence>
<dbReference type="NCBIfam" id="NF033788">
    <property type="entry name" value="HTH_metalloreg"/>
    <property type="match status" value="1"/>
</dbReference>
<feature type="domain" description="HTH arsR-type" evidence="2">
    <location>
        <begin position="1"/>
        <end position="93"/>
    </location>
</feature>
<keyword evidence="1" id="KW-0238">DNA-binding</keyword>